<dbReference type="GO" id="GO:0045004">
    <property type="term" value="P:DNA replication proofreading"/>
    <property type="evidence" value="ECO:0007669"/>
    <property type="project" value="TreeGrafter"/>
</dbReference>
<dbReference type="InterPro" id="IPR001357">
    <property type="entry name" value="BRCT_dom"/>
</dbReference>
<organism evidence="3 4">
    <name type="scientific">Dialister hominis</name>
    <dbReference type="NCBI Taxonomy" id="2582419"/>
    <lineage>
        <taxon>Bacteria</taxon>
        <taxon>Bacillati</taxon>
        <taxon>Bacillota</taxon>
        <taxon>Negativicutes</taxon>
        <taxon>Veillonellales</taxon>
        <taxon>Veillonellaceae</taxon>
        <taxon>Dialister</taxon>
    </lineage>
</organism>
<dbReference type="SUPFAM" id="SSF52113">
    <property type="entry name" value="BRCT domain"/>
    <property type="match status" value="1"/>
</dbReference>
<dbReference type="Gene3D" id="3.30.420.10">
    <property type="entry name" value="Ribonuclease H-like superfamily/Ribonuclease H"/>
    <property type="match status" value="1"/>
</dbReference>
<gene>
    <name evidence="3" type="primary">polC_2</name>
    <name evidence="3" type="ORF">Dia5BBH33_09050</name>
</gene>
<evidence type="ECO:0000259" key="2">
    <source>
        <dbReference type="PROSITE" id="PS50172"/>
    </source>
</evidence>
<evidence type="ECO:0000256" key="1">
    <source>
        <dbReference type="ARBA" id="ARBA00022839"/>
    </source>
</evidence>
<dbReference type="InterPro" id="IPR012337">
    <property type="entry name" value="RNaseH-like_sf"/>
</dbReference>
<accession>A0A8D5A5Y3</accession>
<dbReference type="EMBL" id="AP019697">
    <property type="protein sequence ID" value="BBK24970.1"/>
    <property type="molecule type" value="Genomic_DNA"/>
</dbReference>
<dbReference type="InterPro" id="IPR036397">
    <property type="entry name" value="RNaseH_sf"/>
</dbReference>
<dbReference type="Pfam" id="PF00533">
    <property type="entry name" value="BRCT"/>
    <property type="match status" value="1"/>
</dbReference>
<protein>
    <submittedName>
        <fullName evidence="3">DNA polymerase III subunit epsilon</fullName>
    </submittedName>
</protein>
<name>A0A8D5A5Y3_9FIRM</name>
<dbReference type="SUPFAM" id="SSF53098">
    <property type="entry name" value="Ribonuclease H-like"/>
    <property type="match status" value="1"/>
</dbReference>
<dbReference type="PANTHER" id="PTHR30231">
    <property type="entry name" value="DNA POLYMERASE III SUBUNIT EPSILON"/>
    <property type="match status" value="1"/>
</dbReference>
<feature type="domain" description="BRCT" evidence="2">
    <location>
        <begin position="231"/>
        <end position="321"/>
    </location>
</feature>
<dbReference type="Proteomes" id="UP000320585">
    <property type="component" value="Chromosome"/>
</dbReference>
<dbReference type="Pfam" id="PF00929">
    <property type="entry name" value="RNase_T"/>
    <property type="match status" value="1"/>
</dbReference>
<dbReference type="OrthoDB" id="9810135at2"/>
<dbReference type="GO" id="GO:0005829">
    <property type="term" value="C:cytosol"/>
    <property type="evidence" value="ECO:0007669"/>
    <property type="project" value="TreeGrafter"/>
</dbReference>
<keyword evidence="1" id="KW-0269">Exonuclease</keyword>
<dbReference type="Gene3D" id="3.40.50.10190">
    <property type="entry name" value="BRCT domain"/>
    <property type="match status" value="1"/>
</dbReference>
<dbReference type="PANTHER" id="PTHR30231:SF41">
    <property type="entry name" value="DNA POLYMERASE III SUBUNIT EPSILON"/>
    <property type="match status" value="1"/>
</dbReference>
<dbReference type="SMART" id="SM00479">
    <property type="entry name" value="EXOIII"/>
    <property type="match status" value="1"/>
</dbReference>
<keyword evidence="1" id="KW-0540">Nuclease</keyword>
<dbReference type="CDD" id="cd17748">
    <property type="entry name" value="BRCT_DNA_ligase_like"/>
    <property type="match status" value="1"/>
</dbReference>
<reference evidence="4" key="1">
    <citation type="submission" date="2019-05" db="EMBL/GenBank/DDBJ databases">
        <title>Complete genome sequencing of Dialister sp. strain 5BBH33.</title>
        <authorList>
            <person name="Sakamoto M."/>
            <person name="Murakami T."/>
            <person name="Mori H."/>
        </authorList>
    </citation>
    <scope>NUCLEOTIDE SEQUENCE [LARGE SCALE GENOMIC DNA]</scope>
    <source>
        <strain evidence="4">5BBH33</strain>
    </source>
</reference>
<dbReference type="InterPro" id="IPR036420">
    <property type="entry name" value="BRCT_dom_sf"/>
</dbReference>
<dbReference type="CDD" id="cd06127">
    <property type="entry name" value="DEDDh"/>
    <property type="match status" value="1"/>
</dbReference>
<keyword evidence="1" id="KW-0378">Hydrolase</keyword>
<dbReference type="FunFam" id="3.30.420.10:FF:000045">
    <property type="entry name" value="3'-5' exonuclease DinG"/>
    <property type="match status" value="1"/>
</dbReference>
<dbReference type="InterPro" id="IPR006054">
    <property type="entry name" value="DnaQ"/>
</dbReference>
<dbReference type="AlphaFoldDB" id="A0A8D5A5Y3"/>
<proteinExistence type="predicted"/>
<sequence>MIMSIEISLNGSSVMENKRNKGRSLLTLPKDYIVVDLETTGLNSSFDEIIEVACIHFVDGHEVSTFHSYVQPEPFDDDGKNVYIDDFISELTGITNETLQNAPKFKDIAEQLFDYLDGAFIIGHNVNFDINFLYDNFAASLGKEFHNDYMDTMRLARIVMPDLQHHRLKDLCEVFNITETQHRAMNDCEITQEVLSHLLAIVEGKKIDLSIHKTHHNVSLASLKGNVSLNDKTHPFYGKHCVFTGTLKRFLRKDAAQIVCNIGGKCDDNVTKRTNFLIIGGLENNPSVKGGKSGKMKKAESLILKGQDLQIISEETFYDLLSDYIDE</sequence>
<dbReference type="NCBIfam" id="TIGR00573">
    <property type="entry name" value="dnaq"/>
    <property type="match status" value="1"/>
</dbReference>
<evidence type="ECO:0000313" key="4">
    <source>
        <dbReference type="Proteomes" id="UP000320585"/>
    </source>
</evidence>
<dbReference type="GO" id="GO:0003677">
    <property type="term" value="F:DNA binding"/>
    <property type="evidence" value="ECO:0007669"/>
    <property type="project" value="InterPro"/>
</dbReference>
<dbReference type="GO" id="GO:0008408">
    <property type="term" value="F:3'-5' exonuclease activity"/>
    <property type="evidence" value="ECO:0007669"/>
    <property type="project" value="TreeGrafter"/>
</dbReference>
<keyword evidence="4" id="KW-1185">Reference proteome</keyword>
<evidence type="ECO:0000313" key="3">
    <source>
        <dbReference type="EMBL" id="BBK24970.1"/>
    </source>
</evidence>
<dbReference type="GO" id="GO:0003887">
    <property type="term" value="F:DNA-directed DNA polymerase activity"/>
    <property type="evidence" value="ECO:0007669"/>
    <property type="project" value="InterPro"/>
</dbReference>
<dbReference type="KEGG" id="dho:Dia5BBH33_09050"/>
<dbReference type="InterPro" id="IPR013520">
    <property type="entry name" value="Ribonucl_H"/>
</dbReference>
<dbReference type="PROSITE" id="PS50172">
    <property type="entry name" value="BRCT"/>
    <property type="match status" value="1"/>
</dbReference>